<dbReference type="EMBL" id="JAGINP010000015">
    <property type="protein sequence ID" value="MBP2294249.1"/>
    <property type="molecule type" value="Genomic_DNA"/>
</dbReference>
<dbReference type="Pfam" id="PF13524">
    <property type="entry name" value="Glyco_trans_1_2"/>
    <property type="match status" value="2"/>
</dbReference>
<dbReference type="SUPFAM" id="SSF53448">
    <property type="entry name" value="Nucleotide-diphospho-sugar transferases"/>
    <property type="match status" value="1"/>
</dbReference>
<feature type="region of interest" description="Disordered" evidence="1">
    <location>
        <begin position="1172"/>
        <end position="1192"/>
    </location>
</feature>
<accession>A0ABS4SNV9</accession>
<gene>
    <name evidence="4" type="ORF">J2851_004038</name>
</gene>
<reference evidence="4 5" key="1">
    <citation type="submission" date="2021-03" db="EMBL/GenBank/DDBJ databases">
        <title>Genomic Encyclopedia of Type Strains, Phase III (KMG-III): the genomes of soil and plant-associated and newly described type strains.</title>
        <authorList>
            <person name="Whitman W."/>
        </authorList>
    </citation>
    <scope>NUCLEOTIDE SEQUENCE [LARGE SCALE GENOMIC DNA]</scope>
    <source>
        <strain evidence="4 5">IMMIB AFH-6</strain>
    </source>
</reference>
<organism evidence="4 5">
    <name type="scientific">Azospirillum rugosum</name>
    <dbReference type="NCBI Taxonomy" id="416170"/>
    <lineage>
        <taxon>Bacteria</taxon>
        <taxon>Pseudomonadati</taxon>
        <taxon>Pseudomonadota</taxon>
        <taxon>Alphaproteobacteria</taxon>
        <taxon>Rhodospirillales</taxon>
        <taxon>Azospirillaceae</taxon>
        <taxon>Azospirillum</taxon>
    </lineage>
</organism>
<evidence type="ECO:0000259" key="2">
    <source>
        <dbReference type="Pfam" id="PF00535"/>
    </source>
</evidence>
<dbReference type="InterPro" id="IPR001173">
    <property type="entry name" value="Glyco_trans_2-like"/>
</dbReference>
<name>A0ABS4SNV9_9PROT</name>
<evidence type="ECO:0000313" key="4">
    <source>
        <dbReference type="EMBL" id="MBP2294249.1"/>
    </source>
</evidence>
<evidence type="ECO:0000259" key="3">
    <source>
        <dbReference type="Pfam" id="PF13524"/>
    </source>
</evidence>
<protein>
    <submittedName>
        <fullName evidence="4">GT2 family glycosyltransferase/glycosyltransferase involved in cell wall biosynthesis</fullName>
    </submittedName>
</protein>
<dbReference type="Proteomes" id="UP000781958">
    <property type="component" value="Unassembled WGS sequence"/>
</dbReference>
<feature type="domain" description="Glycosyltransferase 2-like" evidence="2">
    <location>
        <begin position="584"/>
        <end position="697"/>
    </location>
</feature>
<keyword evidence="5" id="KW-1185">Reference proteome</keyword>
<evidence type="ECO:0000256" key="1">
    <source>
        <dbReference type="SAM" id="MobiDB-lite"/>
    </source>
</evidence>
<dbReference type="PANTHER" id="PTHR43179">
    <property type="entry name" value="RHAMNOSYLTRANSFERASE WBBL"/>
    <property type="match status" value="1"/>
</dbReference>
<dbReference type="PANTHER" id="PTHR43179:SF7">
    <property type="entry name" value="RHAMNOSYLTRANSFERASE WBBL"/>
    <property type="match status" value="1"/>
</dbReference>
<comment type="caution">
    <text evidence="4">The sequence shown here is derived from an EMBL/GenBank/DDBJ whole genome shotgun (WGS) entry which is preliminary data.</text>
</comment>
<dbReference type="InterPro" id="IPR029044">
    <property type="entry name" value="Nucleotide-diphossugar_trans"/>
</dbReference>
<proteinExistence type="predicted"/>
<evidence type="ECO:0000313" key="5">
    <source>
        <dbReference type="Proteomes" id="UP000781958"/>
    </source>
</evidence>
<dbReference type="Gene3D" id="3.90.550.10">
    <property type="entry name" value="Spore Coat Polysaccharide Biosynthesis Protein SpsA, Chain A"/>
    <property type="match status" value="1"/>
</dbReference>
<feature type="domain" description="Spore protein YkvP/CgeB glycosyl transferase-like" evidence="3">
    <location>
        <begin position="1323"/>
        <end position="1460"/>
    </location>
</feature>
<dbReference type="Pfam" id="PF00535">
    <property type="entry name" value="Glycos_transf_2"/>
    <property type="match status" value="1"/>
</dbReference>
<sequence length="1493" mass="160062">MDEPLPGLATLLTRERCCMLPADAVSDAFVLSYEGFLDGIGPRHIRGWVVRTDQRSDVVEVTILLGRTPIGSVRADQPRPDLDAGGIGAHSFVFDIPPDVPSDAFATLRAVCPDGSDLPRPTDFVIKPPLAGQIDTVTARSLYGWAFDHRRPDEPLALELVVDGAVVAECLADQTVPEPEPNLFGGSGVGRHGFHARLPACLADGTPKRIHVRVAGGGELDNSPVLVTVAPGGDDAGAARRNEGAVEFLDAHVIEGWALGDAAGAPAVVEVLVDGAVAASGRASLKRAEPAPAATEDGKAPGGSCGFRIGTPAVLRDGFEHEVAVRIAGTGTPLADGERRLRFGRYVGVVETATPSGIDGWIGVKGKDAGGRIRVAASIDGRTIASTAALSPRTDVTDAGTADAAFAFHLPFEPPLATDAMVRVEVVGAGYELARSPALVRQPEAPEHIIGYFDSLRRWEAVGWALDLNAPERPIDLELVVDGKVIGRFTTNVFRPDVKSGHPRAGNCGFRIDTPAFVRDGRPHDAVVRVVGSGNPLNGSPIRVSFPKRGRLGGTPPALADFFRAFPADPAPPVTVDAESCAVSLVILNRNGEALLDPLFRSIQRWCKAGTYEIILVDHDSTDRSRAIVDGWCARLPIVTAYLDHNGSFSASNNRAAALARGRHVLFLNNDVILVQDILSPMTAILDQDPGVGVVGCKLLDTLDKHSELDIPPIQHLGVRFCGSDRPVYSPYDEKFSPWSAAGAHVAEETAATTGAIMLVRRDEFLAAGGFCEAYVYGYEDVDLCLKYRQRLGKRVITANHLTALHHRGFTRLTGREPAVAGRHADNDRLLARRYGYAVKRLVRESQVARDRVYTVEPLRIGFVVSESGPAATAEDHALALELGRALLRHPGIEVVFLDEHQDWYDLADLSLLIVTRWDYDLTAVVNAGPDLLCVAWCQDRFERWEEQDWFDRYDLYLSASASFAQRLGERFGPAVLAFPNAVDPDLHAAGRPDRQLESDVCLTGAAHRVGPAVADALDPRLLPGRRLALFGEGWDEDPRLAACARGVQPHARLPDLHASTSLVVDGAGADERRWGVAGPRTLAALAAGRLVLTNAEAAAREAFDGLLPVWSDRDDLARRIAHFLDHPDERDALAARLAALVRERHHCGQRARSLLDQLRRHAETSLRIALKVPGPTPGASNGSSGETGGPERRMAEALAKAMRAHGHRVRIDGRPEWRRMDRMDDVVIVLRGPDAYEPQPEHINILWLTGQPGRVSRAEMLGYDHVFVASAACARRLAETGLPASPLLPCAEVRPREPQSGSTAGAHLFVGDRPAGHRGIAVDALAAGLPLVLFGEGWDGTAPLDRVEGRRIAGEDLHRLRASAATVYVDLSPDDAADGFLPLDLFEAGADGAFVVTRPAPAVAELFGDAVATGADAAELAAAVSDLMARPEDRDRRAQRLAALIRDHHSPAQRAAEALGTIGALHRMRMQGGDDAPVDPATAAAWTGRVTA</sequence>
<dbReference type="InterPro" id="IPR055259">
    <property type="entry name" value="YkvP/CgeB_Glyco_trans-like"/>
</dbReference>
<dbReference type="SUPFAM" id="SSF53756">
    <property type="entry name" value="UDP-Glycosyltransferase/glycogen phosphorylase"/>
    <property type="match status" value="2"/>
</dbReference>
<feature type="domain" description="Spore protein YkvP/CgeB glycosyl transferase-like" evidence="3">
    <location>
        <begin position="1022"/>
        <end position="1157"/>
    </location>
</feature>